<dbReference type="EMBL" id="CAFAAL010000030">
    <property type="protein sequence ID" value="CAB4798641.1"/>
    <property type="molecule type" value="Genomic_DNA"/>
</dbReference>
<evidence type="ECO:0000313" key="1">
    <source>
        <dbReference type="EMBL" id="CAB4723621.1"/>
    </source>
</evidence>
<gene>
    <name evidence="1" type="ORF">UFOPK2658_01237</name>
    <name evidence="2" type="ORF">UFOPK3004_00532</name>
    <name evidence="3" type="ORF">UFOPK3494_01338</name>
</gene>
<dbReference type="EMBL" id="CAFBMF010000103">
    <property type="protein sequence ID" value="CAB4908065.1"/>
    <property type="molecule type" value="Genomic_DNA"/>
</dbReference>
<dbReference type="EMBL" id="CAEZYH010000056">
    <property type="protein sequence ID" value="CAB4723621.1"/>
    <property type="molecule type" value="Genomic_DNA"/>
</dbReference>
<name>A0A6J6XN21_9ZZZZ</name>
<reference evidence="2" key="1">
    <citation type="submission" date="2020-05" db="EMBL/GenBank/DDBJ databases">
        <authorList>
            <person name="Chiriac C."/>
            <person name="Salcher M."/>
            <person name="Ghai R."/>
            <person name="Kavagutti S V."/>
        </authorList>
    </citation>
    <scope>NUCLEOTIDE SEQUENCE</scope>
</reference>
<evidence type="ECO:0000313" key="3">
    <source>
        <dbReference type="EMBL" id="CAB4908065.1"/>
    </source>
</evidence>
<organism evidence="2">
    <name type="scientific">freshwater metagenome</name>
    <dbReference type="NCBI Taxonomy" id="449393"/>
    <lineage>
        <taxon>unclassified sequences</taxon>
        <taxon>metagenomes</taxon>
        <taxon>ecological metagenomes</taxon>
    </lineage>
</organism>
<accession>A0A6J6XN21</accession>
<dbReference type="AlphaFoldDB" id="A0A6J6XN21"/>
<proteinExistence type="predicted"/>
<protein>
    <submittedName>
        <fullName evidence="2">Unannotated protein</fullName>
    </submittedName>
</protein>
<evidence type="ECO:0000313" key="2">
    <source>
        <dbReference type="EMBL" id="CAB4798641.1"/>
    </source>
</evidence>
<sequence>MKLLNLYSGDEATPPNKKKSKWLKIGIGVSALVLIPTIGSTLAGSININAGSGVEFGQGVVSTAACDGTITVAPTSELTNSVPPSLPNGSMPGVAPYFSLGAIEVSDINGATCDPVTFIIRAYDSNGASTPLCSNAEPELYVFFDSSTYGYISESCGSFSYTDPDVDQSGDGSFEWLPDLTELYLDASSVNTITIESSSLPCDVAWCD</sequence>